<dbReference type="GO" id="GO:0048188">
    <property type="term" value="C:Set1C/COMPASS complex"/>
    <property type="evidence" value="ECO:0007669"/>
    <property type="project" value="UniProtKB-ARBA"/>
</dbReference>
<dbReference type="PROSITE" id="PS50280">
    <property type="entry name" value="SET"/>
    <property type="match status" value="1"/>
</dbReference>
<feature type="domain" description="PWWP" evidence="17">
    <location>
        <begin position="235"/>
        <end position="304"/>
    </location>
</feature>
<evidence type="ECO:0000259" key="19">
    <source>
        <dbReference type="PROSITE" id="PS51805"/>
    </source>
</evidence>
<dbReference type="Pfam" id="PF00855">
    <property type="entry name" value="PWWP"/>
    <property type="match status" value="1"/>
</dbReference>
<feature type="domain" description="Post-SET" evidence="18">
    <location>
        <begin position="1019"/>
        <end position="1035"/>
    </location>
</feature>
<evidence type="ECO:0000256" key="2">
    <source>
        <dbReference type="ARBA" id="ARBA00022603"/>
    </source>
</evidence>
<feature type="compositionally biased region" description="Low complexity" evidence="14">
    <location>
        <begin position="88"/>
        <end position="101"/>
    </location>
</feature>
<evidence type="ECO:0000256" key="13">
    <source>
        <dbReference type="PROSITE-ProRule" id="PRU00146"/>
    </source>
</evidence>
<dbReference type="CDD" id="cd15517">
    <property type="entry name" value="PHD_TCF19_like"/>
    <property type="match status" value="1"/>
</dbReference>
<evidence type="ECO:0000256" key="14">
    <source>
        <dbReference type="SAM" id="MobiDB-lite"/>
    </source>
</evidence>
<sequence length="1035" mass="118508">MIIKKITKGEMRRGNTREGACNELDEEENFEYELIPKKRKLNGYNSNSMGLYSEFDDFRRGSYTYRSDESYWANEVQSNSKKRLKNQSSASSRKLISRSSRGRVQTLPSRFNDSVVDIWKGEECRIDDTDTGIEDGEFQDRKDFCSEKYRYNSKFDFVSSNSYPFYAAEGKREAGQLGCNDFQYRNCNTAEFLSSGNLLIEDGEFVPKHRYTGLDKMRRERAHKKDVYKPEDFALDDIVWAKCGKRYPWWPAIVIDPILQAPDAVLSCCVPGAICIMFYGYSKNGTQRDYAWVKQGMVFPFAEFMERFQVQSQMFKCKLSDFQVALEEAILAESGFQGMDSSCAEIAYPEAYPTRFQEASCSIQDQDFYNQQQDACYNDMKICDGCNLILPCKIVKKGKRSTFQTELLCKHCAKLRKSKQYCGICKKTWHHSDGGNWVCCDGCNVWVHAECDSISSKLFKDMEDIDYYCPDCKVKFKFVQSDLERRKPPVKSIENSGQAVPLDKVTVICNGMEGTYIPKLHLIECHCSSCGSRKQAPSEWEKHTGCRSKKWKHSVKIKDTMLPLAQWIAEYNACVDPLKLDEQKLLAFVQEKYEPIYAKWTSERCAVCRWVEDWDDNKIIICNRCQIAVHQECYGAINVQDFASWVCRACETPDVEECCLCPVQGGALKPSDIEKLWVHVICAWFQPEVGFLNHEKMEPATGILRIPSTSFIKRCVICKQTYGSCTQCCKCATYFHATCASRAGYFMELNCTEKSGMQVTEKLIYCAVHRKPNPDSVVVVRTPSGIFSGRSFLQNRNGCSRGSRLVSSKKVELPDPSTRESNEFEPVSAAKCRAFKRTNYKVSEGEPIFHRLMGPRHDSLHSIISLSTCKETGDSTVFSSFKERLCHLQKTENHRVSFGKSGIHGWGLFARRNIQEGEMVIEYRGEKVRRSVADLREARYCLEGKDCYLFKISEEVVIDATNKGNIARLINHSCMPNCYARIMSVGDVENRIVLIAKTDVSAGDELTYDYLFDPDERDDKVPCLCKAPNCRKFMN</sequence>
<keyword evidence="9" id="KW-0156">Chromatin regulator</keyword>
<evidence type="ECO:0000256" key="9">
    <source>
        <dbReference type="ARBA" id="ARBA00022853"/>
    </source>
</evidence>
<dbReference type="InterPro" id="IPR046341">
    <property type="entry name" value="SET_dom_sf"/>
</dbReference>
<evidence type="ECO:0000259" key="16">
    <source>
        <dbReference type="PROSITE" id="PS50280"/>
    </source>
</evidence>
<keyword evidence="20" id="KW-1185">Reference proteome</keyword>
<gene>
    <name evidence="21" type="primary">LOC105124765</name>
</gene>
<dbReference type="CDD" id="cd20143">
    <property type="entry name" value="PWWP_AtATX3-like"/>
    <property type="match status" value="1"/>
</dbReference>
<dbReference type="GO" id="GO:0006357">
    <property type="term" value="P:regulation of transcription by RNA polymerase II"/>
    <property type="evidence" value="ECO:0007669"/>
    <property type="project" value="TreeGrafter"/>
</dbReference>
<evidence type="ECO:0000259" key="15">
    <source>
        <dbReference type="PROSITE" id="PS50016"/>
    </source>
</evidence>
<dbReference type="InterPro" id="IPR001965">
    <property type="entry name" value="Znf_PHD"/>
</dbReference>
<dbReference type="SUPFAM" id="SSF82199">
    <property type="entry name" value="SET domain"/>
    <property type="match status" value="1"/>
</dbReference>
<dbReference type="SUPFAM" id="SSF57903">
    <property type="entry name" value="FYVE/PHD zinc finger"/>
    <property type="match status" value="2"/>
</dbReference>
<dbReference type="KEGG" id="peu:105124765"/>
<dbReference type="PROSITE" id="PS50868">
    <property type="entry name" value="POST_SET"/>
    <property type="match status" value="1"/>
</dbReference>
<feature type="domain" description="PHD-type" evidence="15">
    <location>
        <begin position="602"/>
        <end position="653"/>
    </location>
</feature>
<dbReference type="GO" id="GO:0008270">
    <property type="term" value="F:zinc ion binding"/>
    <property type="evidence" value="ECO:0007669"/>
    <property type="project" value="UniProtKB-KW"/>
</dbReference>
<keyword evidence="2" id="KW-0489">Methyltransferase</keyword>
<dbReference type="SMART" id="SM00317">
    <property type="entry name" value="SET"/>
    <property type="match status" value="1"/>
</dbReference>
<dbReference type="Pfam" id="PF13831">
    <property type="entry name" value="PHD_2"/>
    <property type="match status" value="1"/>
</dbReference>
<dbReference type="GO" id="GO:0006325">
    <property type="term" value="P:chromatin organization"/>
    <property type="evidence" value="ECO:0007669"/>
    <property type="project" value="UniProtKB-KW"/>
</dbReference>
<evidence type="ECO:0000256" key="10">
    <source>
        <dbReference type="ARBA" id="ARBA00023242"/>
    </source>
</evidence>
<dbReference type="SMART" id="SM00249">
    <property type="entry name" value="PHD"/>
    <property type="match status" value="3"/>
</dbReference>
<dbReference type="Pfam" id="PF00628">
    <property type="entry name" value="PHD"/>
    <property type="match status" value="1"/>
</dbReference>
<keyword evidence="10" id="KW-0539">Nucleus</keyword>
<keyword evidence="7 13" id="KW-0863">Zinc-finger</keyword>
<dbReference type="PROSITE" id="PS50812">
    <property type="entry name" value="PWWP"/>
    <property type="match status" value="1"/>
</dbReference>
<dbReference type="InterPro" id="IPR010919">
    <property type="entry name" value="SAND-like_dom_sf"/>
</dbReference>
<dbReference type="SUPFAM" id="SSF63748">
    <property type="entry name" value="Tudor/PWWP/MBT"/>
    <property type="match status" value="1"/>
</dbReference>
<evidence type="ECO:0000256" key="4">
    <source>
        <dbReference type="ARBA" id="ARBA00022691"/>
    </source>
</evidence>
<dbReference type="Gene3D" id="3.10.390.10">
    <property type="entry name" value="SAND domain-like"/>
    <property type="match status" value="1"/>
</dbReference>
<evidence type="ECO:0000256" key="6">
    <source>
        <dbReference type="ARBA" id="ARBA00022737"/>
    </source>
</evidence>
<dbReference type="InterPro" id="IPR050701">
    <property type="entry name" value="Histone_Mod_Regulator"/>
</dbReference>
<dbReference type="GeneID" id="105124765"/>
<dbReference type="CDD" id="cd15495">
    <property type="entry name" value="PHD_ATX3_4_5_like"/>
    <property type="match status" value="1"/>
</dbReference>
<evidence type="ECO:0000256" key="7">
    <source>
        <dbReference type="ARBA" id="ARBA00022771"/>
    </source>
</evidence>
<dbReference type="AlphaFoldDB" id="A0AAJ6XLQ6"/>
<dbReference type="FunFam" id="2.170.270.10:FF:000058">
    <property type="entry name" value="Histone-lysine N-methyltransferase"/>
    <property type="match status" value="1"/>
</dbReference>
<evidence type="ECO:0000256" key="5">
    <source>
        <dbReference type="ARBA" id="ARBA00022723"/>
    </source>
</evidence>
<keyword evidence="6" id="KW-0677">Repeat</keyword>
<evidence type="ECO:0000256" key="8">
    <source>
        <dbReference type="ARBA" id="ARBA00022833"/>
    </source>
</evidence>
<dbReference type="InterPro" id="IPR034732">
    <property type="entry name" value="EPHD"/>
</dbReference>
<dbReference type="Gene3D" id="2.170.270.10">
    <property type="entry name" value="SET domain"/>
    <property type="match status" value="1"/>
</dbReference>
<dbReference type="PANTHER" id="PTHR13793">
    <property type="entry name" value="PHD FINGER PROTEINS"/>
    <property type="match status" value="1"/>
</dbReference>
<dbReference type="PROSITE" id="PS50016">
    <property type="entry name" value="ZF_PHD_2"/>
    <property type="match status" value="2"/>
</dbReference>
<keyword evidence="4" id="KW-0949">S-adenosyl-L-methionine</keyword>
<comment type="catalytic activity">
    <reaction evidence="11">
        <text>L-lysyl-[histone] + S-adenosyl-L-methionine = N(6)-methyl-L-lysyl-[histone] + S-adenosyl-L-homocysteine + H(+)</text>
        <dbReference type="Rhea" id="RHEA:10024"/>
        <dbReference type="Rhea" id="RHEA-COMP:9845"/>
        <dbReference type="Rhea" id="RHEA-COMP:9846"/>
        <dbReference type="ChEBI" id="CHEBI:15378"/>
        <dbReference type="ChEBI" id="CHEBI:29969"/>
        <dbReference type="ChEBI" id="CHEBI:57856"/>
        <dbReference type="ChEBI" id="CHEBI:59789"/>
        <dbReference type="ChEBI" id="CHEBI:61929"/>
    </reaction>
</comment>
<comment type="function">
    <text evidence="12">Histone methyltransferase.</text>
</comment>
<dbReference type="Gene3D" id="3.30.40.10">
    <property type="entry name" value="Zinc/RING finger domain, C3HC4 (zinc finger)"/>
    <property type="match status" value="3"/>
</dbReference>
<proteinExistence type="predicted"/>
<evidence type="ECO:0000256" key="1">
    <source>
        <dbReference type="ARBA" id="ARBA00004123"/>
    </source>
</evidence>
<keyword evidence="5" id="KW-0479">Metal-binding</keyword>
<dbReference type="InterPro" id="IPR025780">
    <property type="entry name" value="Hist-Lys_N-MeTrfase_ATX"/>
</dbReference>
<dbReference type="InterPro" id="IPR011011">
    <property type="entry name" value="Znf_FYVE_PHD"/>
</dbReference>
<evidence type="ECO:0000259" key="18">
    <source>
        <dbReference type="PROSITE" id="PS50868"/>
    </source>
</evidence>
<reference evidence="21" key="1">
    <citation type="submission" date="2025-08" db="UniProtKB">
        <authorList>
            <consortium name="RefSeq"/>
        </authorList>
    </citation>
    <scope>IDENTIFICATION</scope>
</reference>
<dbReference type="InterPro" id="IPR013083">
    <property type="entry name" value="Znf_RING/FYVE/PHD"/>
</dbReference>
<dbReference type="GO" id="GO:0032259">
    <property type="term" value="P:methylation"/>
    <property type="evidence" value="ECO:0007669"/>
    <property type="project" value="UniProtKB-KW"/>
</dbReference>
<evidence type="ECO:0000256" key="12">
    <source>
        <dbReference type="ARBA" id="ARBA00054897"/>
    </source>
</evidence>
<dbReference type="PROSITE" id="PS01359">
    <property type="entry name" value="ZF_PHD_1"/>
    <property type="match status" value="1"/>
</dbReference>
<dbReference type="InterPro" id="IPR019786">
    <property type="entry name" value="Zinc_finger_PHD-type_CS"/>
</dbReference>
<dbReference type="PANTHER" id="PTHR13793:SF92">
    <property type="entry name" value="HISTONE-LYSINE N-METHYLTRANSFERASE ATX3"/>
    <property type="match status" value="1"/>
</dbReference>
<feature type="domain" description="PHD-type" evidence="19">
    <location>
        <begin position="655"/>
        <end position="770"/>
    </location>
</feature>
<dbReference type="PROSITE" id="PS51566">
    <property type="entry name" value="SAM_MT43_TRX_MLL"/>
    <property type="match status" value="1"/>
</dbReference>
<dbReference type="InterPro" id="IPR001214">
    <property type="entry name" value="SET_dom"/>
</dbReference>
<keyword evidence="3" id="KW-0808">Transferase</keyword>
<dbReference type="RefSeq" id="XP_011023184.1">
    <property type="nucleotide sequence ID" value="XM_011024882.1"/>
</dbReference>
<evidence type="ECO:0000313" key="20">
    <source>
        <dbReference type="Proteomes" id="UP000694918"/>
    </source>
</evidence>
<name>A0AAJ6XLQ6_POPEU</name>
<feature type="domain" description="PHD-type" evidence="15">
    <location>
        <begin position="419"/>
        <end position="475"/>
    </location>
</feature>
<evidence type="ECO:0000256" key="3">
    <source>
        <dbReference type="ARBA" id="ARBA00022679"/>
    </source>
</evidence>
<dbReference type="Gene3D" id="2.30.30.140">
    <property type="match status" value="1"/>
</dbReference>
<dbReference type="Proteomes" id="UP000694918">
    <property type="component" value="Unplaced"/>
</dbReference>
<evidence type="ECO:0000256" key="11">
    <source>
        <dbReference type="ARBA" id="ARBA00052314"/>
    </source>
</evidence>
<dbReference type="InterPro" id="IPR019787">
    <property type="entry name" value="Znf_PHD-finger"/>
</dbReference>
<dbReference type="CDD" id="cd10518">
    <property type="entry name" value="SET_SETD1-like"/>
    <property type="match status" value="1"/>
</dbReference>
<dbReference type="SMART" id="SM00508">
    <property type="entry name" value="PostSET"/>
    <property type="match status" value="1"/>
</dbReference>
<keyword evidence="8" id="KW-0862">Zinc</keyword>
<organism evidence="20 21">
    <name type="scientific">Populus euphratica</name>
    <name type="common">Euphrates poplar</name>
    <dbReference type="NCBI Taxonomy" id="75702"/>
    <lineage>
        <taxon>Eukaryota</taxon>
        <taxon>Viridiplantae</taxon>
        <taxon>Streptophyta</taxon>
        <taxon>Embryophyta</taxon>
        <taxon>Tracheophyta</taxon>
        <taxon>Spermatophyta</taxon>
        <taxon>Magnoliopsida</taxon>
        <taxon>eudicotyledons</taxon>
        <taxon>Gunneridae</taxon>
        <taxon>Pentapetalae</taxon>
        <taxon>rosids</taxon>
        <taxon>fabids</taxon>
        <taxon>Malpighiales</taxon>
        <taxon>Salicaceae</taxon>
        <taxon>Saliceae</taxon>
        <taxon>Populus</taxon>
    </lineage>
</organism>
<dbReference type="Pfam" id="PF13832">
    <property type="entry name" value="zf-HC5HC2H_2"/>
    <property type="match status" value="1"/>
</dbReference>
<dbReference type="InterPro" id="IPR042011">
    <property type="entry name" value="ATX3/4/5_PHD"/>
</dbReference>
<feature type="region of interest" description="Disordered" evidence="14">
    <location>
        <begin position="82"/>
        <end position="101"/>
    </location>
</feature>
<comment type="subcellular location">
    <subcellularLocation>
        <location evidence="1">Nucleus</location>
    </subcellularLocation>
</comment>
<accession>A0AAJ6XLQ6</accession>
<feature type="domain" description="SET" evidence="16">
    <location>
        <begin position="894"/>
        <end position="1011"/>
    </location>
</feature>
<dbReference type="FunFam" id="3.30.40.10:FF:000464">
    <property type="entry name" value="Histone-lysine N-methyltransferase"/>
    <property type="match status" value="1"/>
</dbReference>
<dbReference type="GO" id="GO:0008168">
    <property type="term" value="F:methyltransferase activity"/>
    <property type="evidence" value="ECO:0007669"/>
    <property type="project" value="UniProtKB-KW"/>
</dbReference>
<dbReference type="PROSITE" id="PS51805">
    <property type="entry name" value="EPHD"/>
    <property type="match status" value="1"/>
</dbReference>
<evidence type="ECO:0000259" key="17">
    <source>
        <dbReference type="PROSITE" id="PS50812"/>
    </source>
</evidence>
<dbReference type="InterPro" id="IPR003616">
    <property type="entry name" value="Post-SET_dom"/>
</dbReference>
<protein>
    <submittedName>
        <fullName evidence="21">Histone-lysine N-methyltransferase ATX3-like</fullName>
    </submittedName>
</protein>
<dbReference type="InterPro" id="IPR000313">
    <property type="entry name" value="PWWP_dom"/>
</dbReference>
<evidence type="ECO:0000313" key="21">
    <source>
        <dbReference type="RefSeq" id="XP_011023184.1"/>
    </source>
</evidence>
<dbReference type="Pfam" id="PF00856">
    <property type="entry name" value="SET"/>
    <property type="match status" value="1"/>
</dbReference>